<reference evidence="2" key="1">
    <citation type="submission" date="2020-10" db="EMBL/GenBank/DDBJ databases">
        <authorList>
            <person name="Gilroy R."/>
        </authorList>
    </citation>
    <scope>NUCLEOTIDE SEQUENCE</scope>
    <source>
        <strain evidence="2">ChiSjej1B19-3389</strain>
    </source>
</reference>
<dbReference type="PANTHER" id="PTHR37817">
    <property type="entry name" value="N-ACETYLTRANSFERASE EIS"/>
    <property type="match status" value="1"/>
</dbReference>
<dbReference type="InterPro" id="IPR000182">
    <property type="entry name" value="GNAT_dom"/>
</dbReference>
<reference evidence="2" key="2">
    <citation type="journal article" date="2021" name="PeerJ">
        <title>Extensive microbial diversity within the chicken gut microbiome revealed by metagenomics and culture.</title>
        <authorList>
            <person name="Gilroy R."/>
            <person name="Ravi A."/>
            <person name="Getino M."/>
            <person name="Pursley I."/>
            <person name="Horton D.L."/>
            <person name="Alikhan N.F."/>
            <person name="Baker D."/>
            <person name="Gharbi K."/>
            <person name="Hall N."/>
            <person name="Watson M."/>
            <person name="Adriaenssens E.M."/>
            <person name="Foster-Nyarko E."/>
            <person name="Jarju S."/>
            <person name="Secka A."/>
            <person name="Antonio M."/>
            <person name="Oren A."/>
            <person name="Chaudhuri R.R."/>
            <person name="La Ragione R."/>
            <person name="Hildebrand F."/>
            <person name="Pallen M.J."/>
        </authorList>
    </citation>
    <scope>NUCLEOTIDE SEQUENCE</scope>
    <source>
        <strain evidence="2">ChiSjej1B19-3389</strain>
    </source>
</reference>
<dbReference type="Gene3D" id="3.40.630.30">
    <property type="match status" value="1"/>
</dbReference>
<comment type="caution">
    <text evidence="2">The sequence shown here is derived from an EMBL/GenBank/DDBJ whole genome shotgun (WGS) entry which is preliminary data.</text>
</comment>
<dbReference type="GO" id="GO:0034069">
    <property type="term" value="F:aminoglycoside N-acetyltransferase activity"/>
    <property type="evidence" value="ECO:0007669"/>
    <property type="project" value="TreeGrafter"/>
</dbReference>
<dbReference type="Proteomes" id="UP000886787">
    <property type="component" value="Unassembled WGS sequence"/>
</dbReference>
<evidence type="ECO:0000313" key="3">
    <source>
        <dbReference type="Proteomes" id="UP000886787"/>
    </source>
</evidence>
<evidence type="ECO:0000313" key="2">
    <source>
        <dbReference type="EMBL" id="HIQ80067.1"/>
    </source>
</evidence>
<dbReference type="InterPro" id="IPR016181">
    <property type="entry name" value="Acyl_CoA_acyltransferase"/>
</dbReference>
<feature type="domain" description="N-acetyltransferase" evidence="1">
    <location>
        <begin position="2"/>
        <end position="153"/>
    </location>
</feature>
<dbReference type="EMBL" id="DVFW01000014">
    <property type="protein sequence ID" value="HIQ80067.1"/>
    <property type="molecule type" value="Genomic_DNA"/>
</dbReference>
<accession>A0A9D0ZG94</accession>
<dbReference type="Pfam" id="PF13527">
    <property type="entry name" value="Acetyltransf_9"/>
    <property type="match status" value="1"/>
</dbReference>
<protein>
    <submittedName>
        <fullName evidence="2">GNAT family N-acetyltransferase</fullName>
    </submittedName>
</protein>
<evidence type="ECO:0000259" key="1">
    <source>
        <dbReference type="PROSITE" id="PS51186"/>
    </source>
</evidence>
<dbReference type="PROSITE" id="PS51186">
    <property type="entry name" value="GNAT"/>
    <property type="match status" value="1"/>
</dbReference>
<proteinExistence type="predicted"/>
<name>A0A9D0ZG94_9FIRM</name>
<dbReference type="GO" id="GO:0030649">
    <property type="term" value="P:aminoglycoside antibiotic catabolic process"/>
    <property type="evidence" value="ECO:0007669"/>
    <property type="project" value="TreeGrafter"/>
</dbReference>
<dbReference type="PANTHER" id="PTHR37817:SF1">
    <property type="entry name" value="N-ACETYLTRANSFERASE EIS"/>
    <property type="match status" value="1"/>
</dbReference>
<dbReference type="SUPFAM" id="SSF55729">
    <property type="entry name" value="Acyl-CoA N-acyltransferases (Nat)"/>
    <property type="match status" value="1"/>
</dbReference>
<sequence length="286" mass="31938">MIKYTQPVAEQMAQCRALFETCFQEDAAALDFYFNGFLTPDLCYTAQENGRVAAALYLLPAQIAAGGKACRAHYLFGAATLAPYRNQGIMQRLIGYAQACAKRRGDCFSVLLPAEESLYGYYARLGYHTAFQSQFAVFSHTQACALTARRSKVINCSFDNIAQLRFNILIDQEGSLLFGTKHVKLACDIARVYGGGVFTAESGYMFYSVQGRQVYVSECICAKEDFSALFATFAQHMQAKWYSLRLPPFIKTGGTFQRFGMVKPLQNEVQKFYAQCPQAYLGLTLD</sequence>
<dbReference type="CDD" id="cd04301">
    <property type="entry name" value="NAT_SF"/>
    <property type="match status" value="1"/>
</dbReference>
<gene>
    <name evidence="2" type="ORF">IAD32_02130</name>
</gene>
<organism evidence="2 3">
    <name type="scientific">Candidatus Scatavimonas merdigallinarum</name>
    <dbReference type="NCBI Taxonomy" id="2840914"/>
    <lineage>
        <taxon>Bacteria</taxon>
        <taxon>Bacillati</taxon>
        <taxon>Bacillota</taxon>
        <taxon>Clostridia</taxon>
        <taxon>Eubacteriales</taxon>
        <taxon>Oscillospiraceae</taxon>
        <taxon>Oscillospiraceae incertae sedis</taxon>
        <taxon>Candidatus Scatavimonas</taxon>
    </lineage>
</organism>
<dbReference type="AlphaFoldDB" id="A0A9D0ZG94"/>
<dbReference type="InterPro" id="IPR051554">
    <property type="entry name" value="Acetyltransferase_Eis"/>
</dbReference>